<reference evidence="1 2" key="1">
    <citation type="journal article" date="2007" name="Science">
        <title>The Chlamydomonas genome reveals the evolution of key animal and plant functions.</title>
        <authorList>
            <person name="Merchant S.S."/>
            <person name="Prochnik S.E."/>
            <person name="Vallon O."/>
            <person name="Harris E.H."/>
            <person name="Karpowicz S.J."/>
            <person name="Witman G.B."/>
            <person name="Terry A."/>
            <person name="Salamov A."/>
            <person name="Fritz-Laylin L.K."/>
            <person name="Marechal-Drouard L."/>
            <person name="Marshall W.F."/>
            <person name="Qu L.H."/>
            <person name="Nelson D.R."/>
            <person name="Sanderfoot A.A."/>
            <person name="Spalding M.H."/>
            <person name="Kapitonov V.V."/>
            <person name="Ren Q."/>
            <person name="Ferris P."/>
            <person name="Lindquist E."/>
            <person name="Shapiro H."/>
            <person name="Lucas S.M."/>
            <person name="Grimwood J."/>
            <person name="Schmutz J."/>
            <person name="Cardol P."/>
            <person name="Cerutti H."/>
            <person name="Chanfreau G."/>
            <person name="Chen C.L."/>
            <person name="Cognat V."/>
            <person name="Croft M.T."/>
            <person name="Dent R."/>
            <person name="Dutcher S."/>
            <person name="Fernandez E."/>
            <person name="Fukuzawa H."/>
            <person name="Gonzalez-Ballester D."/>
            <person name="Gonzalez-Halphen D."/>
            <person name="Hallmann A."/>
            <person name="Hanikenne M."/>
            <person name="Hippler M."/>
            <person name="Inwood W."/>
            <person name="Jabbari K."/>
            <person name="Kalanon M."/>
            <person name="Kuras R."/>
            <person name="Lefebvre P.A."/>
            <person name="Lemaire S.D."/>
            <person name="Lobanov A.V."/>
            <person name="Lohr M."/>
            <person name="Manuell A."/>
            <person name="Meier I."/>
            <person name="Mets L."/>
            <person name="Mittag M."/>
            <person name="Mittelmeier T."/>
            <person name="Moroney J.V."/>
            <person name="Moseley J."/>
            <person name="Napoli C."/>
            <person name="Nedelcu A.M."/>
            <person name="Niyogi K."/>
            <person name="Novoselov S.V."/>
            <person name="Paulsen I.T."/>
            <person name="Pazour G."/>
            <person name="Purton S."/>
            <person name="Ral J.P."/>
            <person name="Riano-Pachon D.M."/>
            <person name="Riekhof W."/>
            <person name="Rymarquis L."/>
            <person name="Schroda M."/>
            <person name="Stern D."/>
            <person name="Umen J."/>
            <person name="Willows R."/>
            <person name="Wilson N."/>
            <person name="Zimmer S.L."/>
            <person name="Allmer J."/>
            <person name="Balk J."/>
            <person name="Bisova K."/>
            <person name="Chen C.J."/>
            <person name="Elias M."/>
            <person name="Gendler K."/>
            <person name="Hauser C."/>
            <person name="Lamb M.R."/>
            <person name="Ledford H."/>
            <person name="Long J.C."/>
            <person name="Minagawa J."/>
            <person name="Page M.D."/>
            <person name="Pan J."/>
            <person name="Pootakham W."/>
            <person name="Roje S."/>
            <person name="Rose A."/>
            <person name="Stahlberg E."/>
            <person name="Terauchi A.M."/>
            <person name="Yang P."/>
            <person name="Ball S."/>
            <person name="Bowler C."/>
            <person name="Dieckmann C.L."/>
            <person name="Gladyshev V.N."/>
            <person name="Green P."/>
            <person name="Jorgensen R."/>
            <person name="Mayfield S."/>
            <person name="Mueller-Roeber B."/>
            <person name="Rajamani S."/>
            <person name="Sayre R.T."/>
            <person name="Brokstein P."/>
            <person name="Dubchak I."/>
            <person name="Goodstein D."/>
            <person name="Hornick L."/>
            <person name="Huang Y.W."/>
            <person name="Jhaveri J."/>
            <person name="Luo Y."/>
            <person name="Martinez D."/>
            <person name="Ngau W.C."/>
            <person name="Otillar B."/>
            <person name="Poliakov A."/>
            <person name="Porter A."/>
            <person name="Szajkowski L."/>
            <person name="Werner G."/>
            <person name="Zhou K."/>
            <person name="Grigoriev I.V."/>
            <person name="Rokhsar D.S."/>
            <person name="Grossman A.R."/>
        </authorList>
    </citation>
    <scope>NUCLEOTIDE SEQUENCE [LARGE SCALE GENOMIC DNA]</scope>
    <source>
        <strain evidence="2">CC-503</strain>
    </source>
</reference>
<evidence type="ECO:0000313" key="1">
    <source>
        <dbReference type="EMBL" id="PNW87350.1"/>
    </source>
</evidence>
<dbReference type="AlphaFoldDB" id="A0A2K3E3H9"/>
<evidence type="ECO:0000313" key="2">
    <source>
        <dbReference type="Proteomes" id="UP000006906"/>
    </source>
</evidence>
<protein>
    <submittedName>
        <fullName evidence="1">Uncharacterized protein</fullName>
    </submittedName>
</protein>
<accession>A0A2K3E3H9</accession>
<dbReference type="KEGG" id="cre:CHLRE_02g119201v5"/>
<dbReference type="RefSeq" id="XP_042927659.1">
    <property type="nucleotide sequence ID" value="XM_043060025.1"/>
</dbReference>
<keyword evidence="2" id="KW-1185">Reference proteome</keyword>
<organism evidence="1 2">
    <name type="scientific">Chlamydomonas reinhardtii</name>
    <name type="common">Chlamydomonas smithii</name>
    <dbReference type="NCBI Taxonomy" id="3055"/>
    <lineage>
        <taxon>Eukaryota</taxon>
        <taxon>Viridiplantae</taxon>
        <taxon>Chlorophyta</taxon>
        <taxon>core chlorophytes</taxon>
        <taxon>Chlorophyceae</taxon>
        <taxon>CS clade</taxon>
        <taxon>Chlamydomonadales</taxon>
        <taxon>Chlamydomonadaceae</taxon>
        <taxon>Chlamydomonas</taxon>
    </lineage>
</organism>
<dbReference type="Proteomes" id="UP000006906">
    <property type="component" value="Chromosome 2"/>
</dbReference>
<dbReference type="GeneID" id="66052509"/>
<gene>
    <name evidence="1" type="ORF">CHLRE_02g119201v5</name>
</gene>
<dbReference type="InParanoid" id="A0A2K3E3H9"/>
<name>A0A2K3E3H9_CHLRE</name>
<sequence>MLDLIKSFTNNDVNQYYILSKYFERTCATVGQPYKLYFGDTCPASASGTSSAGPAKK</sequence>
<dbReference type="EMBL" id="CM008963">
    <property type="protein sequence ID" value="PNW87350.1"/>
    <property type="molecule type" value="Genomic_DNA"/>
</dbReference>
<dbReference type="OrthoDB" id="542813at2759"/>
<proteinExistence type="predicted"/>
<dbReference type="Gramene" id="PNW87350">
    <property type="protein sequence ID" value="PNW87350"/>
    <property type="gene ID" value="CHLRE_02g119201v5"/>
</dbReference>